<evidence type="ECO:0000256" key="6">
    <source>
        <dbReference type="ARBA" id="ARBA00022747"/>
    </source>
</evidence>
<sequence>MQQLDEQLLQRYREKFVVDPSLSRLLVSFQANKTRPVYRWYKYKEAFSASLVEYLFHKYGIASGRILDPFAGSGTALFAASAMGIHADGIELLPIGHEIVTAKRVLDSEFTSEDFDRLRQWAELRVWEPSTTRYPLPELRITQRAYPETTKEAIEKYLGACQHENKRVQTVLRFALLCVLESISYTRKDGQYLRWDHRSGRTQGKKRFDKGPIPSFAEAISEKIREILADTSPPAQTGLFPAEKVPGEIHLHNGSCLHILPTLSDNRYDAIITSPPYCNRYDYTRTYALELALLGTDEQKLARFRQEMLSCTVENRAKDLLSINPRWTSALAAADEQSLLQAVLKYLDEQKALGTLNNNGIPRMVRGYFYEMACVIFECARVLKPHAVLFMVNDNVRYAGAGISVDMILSNIAEKLGFHVENILVLPNGKGNSSQQMGEHGRQVLRKCIYVWRKR</sequence>
<keyword evidence="4 8" id="KW-0808">Transferase</keyword>
<dbReference type="Gene3D" id="3.40.50.150">
    <property type="entry name" value="Vaccinia Virus protein VP39"/>
    <property type="match status" value="2"/>
</dbReference>
<evidence type="ECO:0000256" key="7">
    <source>
        <dbReference type="ARBA" id="ARBA00049120"/>
    </source>
</evidence>
<dbReference type="GO" id="GO:0032259">
    <property type="term" value="P:methylation"/>
    <property type="evidence" value="ECO:0007669"/>
    <property type="project" value="UniProtKB-KW"/>
</dbReference>
<dbReference type="EMBL" id="JACEFB010000013">
    <property type="protein sequence ID" value="MBA2227373.1"/>
    <property type="molecule type" value="Genomic_DNA"/>
</dbReference>
<evidence type="ECO:0000256" key="1">
    <source>
        <dbReference type="ARBA" id="ARBA00010203"/>
    </source>
</evidence>
<protein>
    <recommendedName>
        <fullName evidence="2">site-specific DNA-methyltransferase (cytosine-N(4)-specific)</fullName>
        <ecNumber evidence="2">2.1.1.113</ecNumber>
    </recommendedName>
</protein>
<evidence type="ECO:0000313" key="8">
    <source>
        <dbReference type="EMBL" id="MBA2227373.1"/>
    </source>
</evidence>
<dbReference type="InterPro" id="IPR029063">
    <property type="entry name" value="SAM-dependent_MTases_sf"/>
</dbReference>
<evidence type="ECO:0000256" key="4">
    <source>
        <dbReference type="ARBA" id="ARBA00022679"/>
    </source>
</evidence>
<evidence type="ECO:0000256" key="3">
    <source>
        <dbReference type="ARBA" id="ARBA00022603"/>
    </source>
</evidence>
<name>A0A7V9ACN3_9BACT</name>
<gene>
    <name evidence="8" type="ORF">H0921_14530</name>
</gene>
<comment type="catalytic activity">
    <reaction evidence="7">
        <text>a 2'-deoxycytidine in DNA + S-adenosyl-L-methionine = an N(4)-methyl-2'-deoxycytidine in DNA + S-adenosyl-L-homocysteine + H(+)</text>
        <dbReference type="Rhea" id="RHEA:16857"/>
        <dbReference type="Rhea" id="RHEA-COMP:11369"/>
        <dbReference type="Rhea" id="RHEA-COMP:13674"/>
        <dbReference type="ChEBI" id="CHEBI:15378"/>
        <dbReference type="ChEBI" id="CHEBI:57856"/>
        <dbReference type="ChEBI" id="CHEBI:59789"/>
        <dbReference type="ChEBI" id="CHEBI:85452"/>
        <dbReference type="ChEBI" id="CHEBI:137933"/>
        <dbReference type="EC" id="2.1.1.113"/>
    </reaction>
</comment>
<reference evidence="8 9" key="1">
    <citation type="submission" date="2020-07" db="EMBL/GenBank/DDBJ databases">
        <title>Thermogemmata thermophila gen. nov., sp. nov., a novel moderate thermophilic planctomycete from a Kamchatka hot spring.</title>
        <authorList>
            <person name="Elcheninov A.G."/>
            <person name="Podosokorskaya O.A."/>
            <person name="Kovaleva O.L."/>
            <person name="Novikov A."/>
            <person name="Bonch-Osmolovskaya E.A."/>
            <person name="Toshchakov S.V."/>
            <person name="Kublanov I.V."/>
        </authorList>
    </citation>
    <scope>NUCLEOTIDE SEQUENCE [LARGE SCALE GENOMIC DNA]</scope>
    <source>
        <strain evidence="8 9">2918</strain>
    </source>
</reference>
<keyword evidence="6" id="KW-0680">Restriction system</keyword>
<dbReference type="EC" id="2.1.1.113" evidence="2"/>
<dbReference type="InterPro" id="IPR017985">
    <property type="entry name" value="MeTrfase_CN4_CS"/>
</dbReference>
<dbReference type="GO" id="GO:0003677">
    <property type="term" value="F:DNA binding"/>
    <property type="evidence" value="ECO:0007669"/>
    <property type="project" value="InterPro"/>
</dbReference>
<dbReference type="Proteomes" id="UP000542342">
    <property type="component" value="Unassembled WGS sequence"/>
</dbReference>
<accession>A0A7V9ACN3</accession>
<organism evidence="8 9">
    <name type="scientific">Thermogemmata fonticola</name>
    <dbReference type="NCBI Taxonomy" id="2755323"/>
    <lineage>
        <taxon>Bacteria</taxon>
        <taxon>Pseudomonadati</taxon>
        <taxon>Planctomycetota</taxon>
        <taxon>Planctomycetia</taxon>
        <taxon>Gemmatales</taxon>
        <taxon>Gemmataceae</taxon>
        <taxon>Thermogemmata</taxon>
    </lineage>
</organism>
<dbReference type="PROSITE" id="PS00093">
    <property type="entry name" value="N4_MTASE"/>
    <property type="match status" value="1"/>
</dbReference>
<keyword evidence="5" id="KW-0949">S-adenosyl-L-methionine</keyword>
<comment type="caution">
    <text evidence="8">The sequence shown here is derived from an EMBL/GenBank/DDBJ whole genome shotgun (WGS) entry which is preliminary data.</text>
</comment>
<dbReference type="GO" id="GO:0015667">
    <property type="term" value="F:site-specific DNA-methyltransferase (cytosine-N4-specific) activity"/>
    <property type="evidence" value="ECO:0007669"/>
    <property type="project" value="UniProtKB-EC"/>
</dbReference>
<comment type="similarity">
    <text evidence="1">Belongs to the N(4)/N(6)-methyltransferase family. N(4) subfamily.</text>
</comment>
<evidence type="ECO:0000256" key="5">
    <source>
        <dbReference type="ARBA" id="ARBA00022691"/>
    </source>
</evidence>
<evidence type="ECO:0000256" key="2">
    <source>
        <dbReference type="ARBA" id="ARBA00012185"/>
    </source>
</evidence>
<evidence type="ECO:0000313" key="9">
    <source>
        <dbReference type="Proteomes" id="UP000542342"/>
    </source>
</evidence>
<keyword evidence="3 8" id="KW-0489">Methyltransferase</keyword>
<dbReference type="GO" id="GO:0009307">
    <property type="term" value="P:DNA restriction-modification system"/>
    <property type="evidence" value="ECO:0007669"/>
    <property type="project" value="UniProtKB-KW"/>
</dbReference>
<dbReference type="SUPFAM" id="SSF53335">
    <property type="entry name" value="S-adenosyl-L-methionine-dependent methyltransferases"/>
    <property type="match status" value="2"/>
</dbReference>
<proteinExistence type="inferred from homology"/>
<dbReference type="AlphaFoldDB" id="A0A7V9ACN3"/>
<keyword evidence="9" id="KW-1185">Reference proteome</keyword>